<protein>
    <submittedName>
        <fullName evidence="1">Uncharacterized protein</fullName>
    </submittedName>
</protein>
<sequence length="158" mass="18201">MLAKSKKLMYISVTLLSSRSGSVLLKSGSGGTQSAKHYRREFVSRHSQGFGRYEIGYVKNDDKSMHYTNISYTGFYDKKYREPATIETKPSIQYHHVSLLNQDVLRNIPFVPVKPSDKLIDGVKSLAHSPMEMVIDQYLQAVRNGERDYYDMFNRRHG</sequence>
<organism evidence="1 2">
    <name type="scientific">Perkinsus chesapeaki</name>
    <name type="common">Clam parasite</name>
    <name type="synonym">Perkinsus andrewsi</name>
    <dbReference type="NCBI Taxonomy" id="330153"/>
    <lineage>
        <taxon>Eukaryota</taxon>
        <taxon>Sar</taxon>
        <taxon>Alveolata</taxon>
        <taxon>Perkinsozoa</taxon>
        <taxon>Perkinsea</taxon>
        <taxon>Perkinsida</taxon>
        <taxon>Perkinsidae</taxon>
        <taxon>Perkinsus</taxon>
    </lineage>
</organism>
<evidence type="ECO:0000313" key="1">
    <source>
        <dbReference type="EMBL" id="KAF4673720.1"/>
    </source>
</evidence>
<comment type="caution">
    <text evidence="1">The sequence shown here is derived from an EMBL/GenBank/DDBJ whole genome shotgun (WGS) entry which is preliminary data.</text>
</comment>
<evidence type="ECO:0000313" key="2">
    <source>
        <dbReference type="Proteomes" id="UP000591131"/>
    </source>
</evidence>
<keyword evidence="2" id="KW-1185">Reference proteome</keyword>
<reference evidence="1 2" key="1">
    <citation type="submission" date="2020-04" db="EMBL/GenBank/DDBJ databases">
        <title>Perkinsus chesapeaki whole genome sequence.</title>
        <authorList>
            <person name="Bogema D.R."/>
        </authorList>
    </citation>
    <scope>NUCLEOTIDE SEQUENCE [LARGE SCALE GENOMIC DNA]</scope>
    <source>
        <strain evidence="1">ATCC PRA-425</strain>
    </source>
</reference>
<dbReference type="AlphaFoldDB" id="A0A7J6MR39"/>
<accession>A0A7J6MR39</accession>
<name>A0A7J6MR39_PERCH</name>
<dbReference type="EMBL" id="JAAPAO010000077">
    <property type="protein sequence ID" value="KAF4673720.1"/>
    <property type="molecule type" value="Genomic_DNA"/>
</dbReference>
<dbReference type="Proteomes" id="UP000591131">
    <property type="component" value="Unassembled WGS sequence"/>
</dbReference>
<proteinExistence type="predicted"/>
<gene>
    <name evidence="1" type="ORF">FOL47_010201</name>
</gene>